<organism evidence="2">
    <name type="scientific">Triticum urartu</name>
    <name type="common">Red wild einkorn</name>
    <name type="synonym">Crithodium urartu</name>
    <dbReference type="NCBI Taxonomy" id="4572"/>
    <lineage>
        <taxon>Eukaryota</taxon>
        <taxon>Viridiplantae</taxon>
        <taxon>Streptophyta</taxon>
        <taxon>Embryophyta</taxon>
        <taxon>Tracheophyta</taxon>
        <taxon>Spermatophyta</taxon>
        <taxon>Magnoliopsida</taxon>
        <taxon>Liliopsida</taxon>
        <taxon>Poales</taxon>
        <taxon>Poaceae</taxon>
        <taxon>BOP clade</taxon>
        <taxon>Pooideae</taxon>
        <taxon>Triticodae</taxon>
        <taxon>Triticeae</taxon>
        <taxon>Triticinae</taxon>
        <taxon>Triticum</taxon>
    </lineage>
</organism>
<evidence type="ECO:0000313" key="2">
    <source>
        <dbReference type="EMBL" id="EMS54213.1"/>
    </source>
</evidence>
<dbReference type="InterPro" id="IPR007736">
    <property type="entry name" value="Caleosin-related"/>
</dbReference>
<dbReference type="PROSITE" id="PS50222">
    <property type="entry name" value="EF_HAND_2"/>
    <property type="match status" value="1"/>
</dbReference>
<evidence type="ECO:0000256" key="1">
    <source>
        <dbReference type="ARBA" id="ARBA00006765"/>
    </source>
</evidence>
<sequence>MGATGQRRLSSLPAAAAAPLLLLLVVSSWSQAAAAAPVWTTALEKHVAFFDTDNDGIVSFSETEQGLRAIGLGAIEAAASATLINGAIGPKTRPENATTSRFDIYIANIHKGIHGSDSGSYDAQGRFVPAKFNDIFAKYAKVKPNALNEDELGEMRTANRKEGDFKGWCRRANSAGGCRAASKAEWGMLYSLAKDKDGFLQKDTARSVYDGSLFAKLAKKVASSGN</sequence>
<dbReference type="PANTHER" id="PTHR31495">
    <property type="entry name" value="PEROXYGENASE 3-RELATED"/>
    <property type="match status" value="1"/>
</dbReference>
<dbReference type="GO" id="GO:0005509">
    <property type="term" value="F:calcium ion binding"/>
    <property type="evidence" value="ECO:0007669"/>
    <property type="project" value="InterPro"/>
</dbReference>
<dbReference type="STRING" id="4572.M7YU43"/>
<dbReference type="GO" id="GO:0004497">
    <property type="term" value="F:monooxygenase activity"/>
    <property type="evidence" value="ECO:0007669"/>
    <property type="project" value="TreeGrafter"/>
</dbReference>
<dbReference type="eggNOG" id="ENOG502QTJ2">
    <property type="taxonomic scope" value="Eukaryota"/>
</dbReference>
<accession>M7YU43</accession>
<dbReference type="AlphaFoldDB" id="M7YU43"/>
<dbReference type="PANTHER" id="PTHR31495:SF19">
    <property type="entry name" value="OS02G0734500 PROTEIN"/>
    <property type="match status" value="1"/>
</dbReference>
<dbReference type="InterPro" id="IPR002048">
    <property type="entry name" value="EF_hand_dom"/>
</dbReference>
<reference evidence="2" key="1">
    <citation type="journal article" date="2013" name="Nature">
        <title>Draft genome of the wheat A-genome progenitor Triticum urartu.</title>
        <authorList>
            <person name="Ling H.Q."/>
            <person name="Zhao S."/>
            <person name="Liu D."/>
            <person name="Wang J."/>
            <person name="Sun H."/>
            <person name="Zhang C."/>
            <person name="Fan H."/>
            <person name="Li D."/>
            <person name="Dong L."/>
            <person name="Tao Y."/>
            <person name="Gao C."/>
            <person name="Wu H."/>
            <person name="Li Y."/>
            <person name="Cui Y."/>
            <person name="Guo X."/>
            <person name="Zheng S."/>
            <person name="Wang B."/>
            <person name="Yu K."/>
            <person name="Liang Q."/>
            <person name="Yang W."/>
            <person name="Lou X."/>
            <person name="Chen J."/>
            <person name="Feng M."/>
            <person name="Jian J."/>
            <person name="Zhang X."/>
            <person name="Luo G."/>
            <person name="Jiang Y."/>
            <person name="Liu J."/>
            <person name="Wang Z."/>
            <person name="Sha Y."/>
            <person name="Zhang B."/>
            <person name="Wu H."/>
            <person name="Tang D."/>
            <person name="Shen Q."/>
            <person name="Xue P."/>
            <person name="Zou S."/>
            <person name="Wang X."/>
            <person name="Liu X."/>
            <person name="Wang F."/>
            <person name="Yang Y."/>
            <person name="An X."/>
            <person name="Dong Z."/>
            <person name="Zhang K."/>
            <person name="Zhang X."/>
            <person name="Luo M.C."/>
            <person name="Dvorak J."/>
            <person name="Tong Y."/>
            <person name="Wang J."/>
            <person name="Yang H."/>
            <person name="Li Z."/>
            <person name="Wang D."/>
            <person name="Zhang A."/>
            <person name="Wang J."/>
        </authorList>
    </citation>
    <scope>NUCLEOTIDE SEQUENCE</scope>
</reference>
<name>M7YU43_TRIUA</name>
<dbReference type="EMBL" id="KD184496">
    <property type="protein sequence ID" value="EMS54213.1"/>
    <property type="molecule type" value="Genomic_DNA"/>
</dbReference>
<comment type="similarity">
    <text evidence="1">Belongs to the caleosin family.</text>
</comment>
<dbReference type="Pfam" id="PF05042">
    <property type="entry name" value="Caleosin"/>
    <property type="match status" value="1"/>
</dbReference>
<proteinExistence type="inferred from homology"/>
<protein>
    <submittedName>
        <fullName evidence="2">Uncharacterized protein</fullName>
    </submittedName>
</protein>
<dbReference type="OMA" id="HYEFAID"/>
<gene>
    <name evidence="2" type="ORF">TRIUR3_28453</name>
</gene>